<feature type="transmembrane region" description="Helical" evidence="7">
    <location>
        <begin position="214"/>
        <end position="238"/>
    </location>
</feature>
<keyword evidence="3" id="KW-1003">Cell membrane</keyword>
<evidence type="ECO:0000313" key="9">
    <source>
        <dbReference type="EMBL" id="SFF01379.1"/>
    </source>
</evidence>
<dbReference type="EMBL" id="FONZ01000002">
    <property type="protein sequence ID" value="SFF01379.1"/>
    <property type="molecule type" value="Genomic_DNA"/>
</dbReference>
<feature type="domain" description="ABC transmembrane type-1" evidence="8">
    <location>
        <begin position="54"/>
        <end position="238"/>
    </location>
</feature>
<feature type="transmembrane region" description="Helical" evidence="7">
    <location>
        <begin position="65"/>
        <end position="88"/>
    </location>
</feature>
<evidence type="ECO:0000256" key="6">
    <source>
        <dbReference type="ARBA" id="ARBA00023136"/>
    </source>
</evidence>
<evidence type="ECO:0000256" key="2">
    <source>
        <dbReference type="ARBA" id="ARBA00022448"/>
    </source>
</evidence>
<evidence type="ECO:0000256" key="4">
    <source>
        <dbReference type="ARBA" id="ARBA00022692"/>
    </source>
</evidence>
<dbReference type="PROSITE" id="PS50928">
    <property type="entry name" value="ABC_TM1"/>
    <property type="match status" value="1"/>
</dbReference>
<gene>
    <name evidence="9" type="ORF">SAMN04488035_1179</name>
</gene>
<dbReference type="Gene3D" id="1.10.3720.10">
    <property type="entry name" value="MetI-like"/>
    <property type="match status" value="1"/>
</dbReference>
<dbReference type="Pfam" id="PF00528">
    <property type="entry name" value="BPD_transp_1"/>
    <property type="match status" value="1"/>
</dbReference>
<dbReference type="InterPro" id="IPR000515">
    <property type="entry name" value="MetI-like"/>
</dbReference>
<keyword evidence="6 7" id="KW-0472">Membrane</keyword>
<feature type="transmembrane region" description="Helical" evidence="7">
    <location>
        <begin position="100"/>
        <end position="118"/>
    </location>
</feature>
<accession>A0A1I2F8V4</accession>
<evidence type="ECO:0000256" key="1">
    <source>
        <dbReference type="ARBA" id="ARBA00004651"/>
    </source>
</evidence>
<reference evidence="10" key="1">
    <citation type="submission" date="2016-10" db="EMBL/GenBank/DDBJ databases">
        <authorList>
            <person name="Varghese N."/>
            <person name="Submissions S."/>
        </authorList>
    </citation>
    <scope>NUCLEOTIDE SEQUENCE [LARGE SCALE GENOMIC DNA]</scope>
    <source>
        <strain evidence="10">DSM 19083</strain>
    </source>
</reference>
<proteinExistence type="inferred from homology"/>
<dbReference type="CDD" id="cd06261">
    <property type="entry name" value="TM_PBP2"/>
    <property type="match status" value="1"/>
</dbReference>
<evidence type="ECO:0000256" key="3">
    <source>
        <dbReference type="ARBA" id="ARBA00022475"/>
    </source>
</evidence>
<feature type="transmembrane region" description="Helical" evidence="7">
    <location>
        <begin position="168"/>
        <end position="194"/>
    </location>
</feature>
<evidence type="ECO:0000313" key="10">
    <source>
        <dbReference type="Proteomes" id="UP000198520"/>
    </source>
</evidence>
<sequence length="260" mass="26905">MAGVSVRARRWASTVGLVAAWQVASSVGAVEATVLPGPVSLVGTAAGMVADGTLPQALAVSLGRVLVGSAIGLVLGVLLGLCAGLWRLGEDLVDAPVQMLRTVPFTALTPVLVLWLGLGEAPKVALVVIATVVPMYLNTFGGVRAVDPRLLEVGAVYGLSARQRAARILLPGAVAPILVGLRYALGLAWIAVIVAETANASSGIGHLLTTARTYVRTDIMLVCVAVYAVLGLVTDAVVRVAERRLLRWRAAPSPLTTERL</sequence>
<dbReference type="STRING" id="285351.SAMN04488035_1179"/>
<evidence type="ECO:0000259" key="8">
    <source>
        <dbReference type="PROSITE" id="PS50928"/>
    </source>
</evidence>
<dbReference type="RefSeq" id="WP_093376107.1">
    <property type="nucleotide sequence ID" value="NZ_BNAN01000002.1"/>
</dbReference>
<keyword evidence="5 7" id="KW-1133">Transmembrane helix</keyword>
<dbReference type="SUPFAM" id="SSF161098">
    <property type="entry name" value="MetI-like"/>
    <property type="match status" value="1"/>
</dbReference>
<comment type="similarity">
    <text evidence="7">Belongs to the binding-protein-dependent transport system permease family.</text>
</comment>
<dbReference type="AlphaFoldDB" id="A0A1I2F8V4"/>
<keyword evidence="10" id="KW-1185">Reference proteome</keyword>
<keyword evidence="4 7" id="KW-0812">Transmembrane</keyword>
<dbReference type="OrthoDB" id="3173654at2"/>
<evidence type="ECO:0000256" key="7">
    <source>
        <dbReference type="RuleBase" id="RU363032"/>
    </source>
</evidence>
<organism evidence="9 10">
    <name type="scientific">Flavimobilis marinus</name>
    <dbReference type="NCBI Taxonomy" id="285351"/>
    <lineage>
        <taxon>Bacteria</taxon>
        <taxon>Bacillati</taxon>
        <taxon>Actinomycetota</taxon>
        <taxon>Actinomycetes</taxon>
        <taxon>Micrococcales</taxon>
        <taxon>Jonesiaceae</taxon>
        <taxon>Flavimobilis</taxon>
    </lineage>
</organism>
<keyword evidence="2 7" id="KW-0813">Transport</keyword>
<evidence type="ECO:0000256" key="5">
    <source>
        <dbReference type="ARBA" id="ARBA00022989"/>
    </source>
</evidence>
<dbReference type="GO" id="GO:0005886">
    <property type="term" value="C:plasma membrane"/>
    <property type="evidence" value="ECO:0007669"/>
    <property type="project" value="UniProtKB-SubCell"/>
</dbReference>
<name>A0A1I2F8V4_9MICO</name>
<dbReference type="FunFam" id="1.10.3720.10:FF:000003">
    <property type="entry name" value="Aliphatic sulfonate ABC transporter permease"/>
    <property type="match status" value="1"/>
</dbReference>
<comment type="subcellular location">
    <subcellularLocation>
        <location evidence="1 7">Cell membrane</location>
        <topology evidence="1 7">Multi-pass membrane protein</topology>
    </subcellularLocation>
</comment>
<dbReference type="PANTHER" id="PTHR30151">
    <property type="entry name" value="ALKANE SULFONATE ABC TRANSPORTER-RELATED, MEMBRANE SUBUNIT"/>
    <property type="match status" value="1"/>
</dbReference>
<dbReference type="PANTHER" id="PTHR30151:SF38">
    <property type="entry name" value="ALIPHATIC SULFONATES TRANSPORT PERMEASE PROTEIN SSUC-RELATED"/>
    <property type="match status" value="1"/>
</dbReference>
<dbReference type="GO" id="GO:0042918">
    <property type="term" value="P:alkanesulfonate transmembrane transport"/>
    <property type="evidence" value="ECO:0007669"/>
    <property type="project" value="UniProtKB-ARBA"/>
</dbReference>
<feature type="transmembrane region" description="Helical" evidence="7">
    <location>
        <begin position="124"/>
        <end position="147"/>
    </location>
</feature>
<dbReference type="Proteomes" id="UP000198520">
    <property type="component" value="Unassembled WGS sequence"/>
</dbReference>
<protein>
    <submittedName>
        <fullName evidence="9">Sulfonate transport system permease protein</fullName>
    </submittedName>
</protein>
<dbReference type="InterPro" id="IPR035906">
    <property type="entry name" value="MetI-like_sf"/>
</dbReference>